<dbReference type="InterPro" id="IPR002528">
    <property type="entry name" value="MATE_fam"/>
</dbReference>
<keyword evidence="4 6" id="KW-1133">Transmembrane helix</keyword>
<keyword evidence="2" id="KW-1003">Cell membrane</keyword>
<dbReference type="PANTHER" id="PTHR30250:SF11">
    <property type="entry name" value="O-ANTIGEN TRANSPORTER-RELATED"/>
    <property type="match status" value="1"/>
</dbReference>
<evidence type="ECO:0000256" key="1">
    <source>
        <dbReference type="ARBA" id="ARBA00004651"/>
    </source>
</evidence>
<feature type="transmembrane region" description="Helical" evidence="6">
    <location>
        <begin position="170"/>
        <end position="192"/>
    </location>
</feature>
<evidence type="ECO:0000313" key="7">
    <source>
        <dbReference type="EMBL" id="MET3731536.1"/>
    </source>
</evidence>
<accession>A0ABV2LSY7</accession>
<reference evidence="7 8" key="1">
    <citation type="submission" date="2024-06" db="EMBL/GenBank/DDBJ databases">
        <title>Genomic Encyclopedia of Type Strains, Phase IV (KMG-IV): sequencing the most valuable type-strain genomes for metagenomic binning, comparative biology and taxonomic classification.</title>
        <authorList>
            <person name="Goeker M."/>
        </authorList>
    </citation>
    <scope>NUCLEOTIDE SEQUENCE [LARGE SCALE GENOMIC DNA]</scope>
    <source>
        <strain evidence="7 8">DSM 29388</strain>
    </source>
</reference>
<keyword evidence="5 6" id="KW-0472">Membrane</keyword>
<dbReference type="Proteomes" id="UP001549146">
    <property type="component" value="Unassembled WGS sequence"/>
</dbReference>
<protein>
    <submittedName>
        <fullName evidence="7">O-antigen/teichoic acid export membrane protein</fullName>
    </submittedName>
</protein>
<feature type="transmembrane region" description="Helical" evidence="6">
    <location>
        <begin position="117"/>
        <end position="137"/>
    </location>
</feature>
<evidence type="ECO:0000256" key="6">
    <source>
        <dbReference type="SAM" id="Phobius"/>
    </source>
</evidence>
<organism evidence="7 8">
    <name type="scientific">Moheibacter stercoris</name>
    <dbReference type="NCBI Taxonomy" id="1628251"/>
    <lineage>
        <taxon>Bacteria</taxon>
        <taxon>Pseudomonadati</taxon>
        <taxon>Bacteroidota</taxon>
        <taxon>Flavobacteriia</taxon>
        <taxon>Flavobacteriales</taxon>
        <taxon>Weeksellaceae</taxon>
        <taxon>Moheibacter</taxon>
    </lineage>
</organism>
<feature type="transmembrane region" description="Helical" evidence="6">
    <location>
        <begin position="37"/>
        <end position="60"/>
    </location>
</feature>
<dbReference type="InterPro" id="IPR050833">
    <property type="entry name" value="Poly_Biosynth_Transport"/>
</dbReference>
<feature type="transmembrane region" description="Helical" evidence="6">
    <location>
        <begin position="357"/>
        <end position="377"/>
    </location>
</feature>
<dbReference type="Pfam" id="PF01554">
    <property type="entry name" value="MatE"/>
    <property type="match status" value="1"/>
</dbReference>
<evidence type="ECO:0000256" key="2">
    <source>
        <dbReference type="ARBA" id="ARBA00022475"/>
    </source>
</evidence>
<dbReference type="EMBL" id="JBEPMO010000004">
    <property type="protein sequence ID" value="MET3731536.1"/>
    <property type="molecule type" value="Genomic_DNA"/>
</dbReference>
<evidence type="ECO:0000256" key="5">
    <source>
        <dbReference type="ARBA" id="ARBA00023136"/>
    </source>
</evidence>
<keyword evidence="8" id="KW-1185">Reference proteome</keyword>
<evidence type="ECO:0000256" key="3">
    <source>
        <dbReference type="ARBA" id="ARBA00022692"/>
    </source>
</evidence>
<feature type="transmembrane region" description="Helical" evidence="6">
    <location>
        <begin position="149"/>
        <end position="164"/>
    </location>
</feature>
<evidence type="ECO:0000313" key="8">
    <source>
        <dbReference type="Proteomes" id="UP001549146"/>
    </source>
</evidence>
<feature type="transmembrane region" description="Helical" evidence="6">
    <location>
        <begin position="251"/>
        <end position="274"/>
    </location>
</feature>
<name>A0ABV2LSY7_9FLAO</name>
<dbReference type="PANTHER" id="PTHR30250">
    <property type="entry name" value="PST FAMILY PREDICTED COLANIC ACID TRANSPORTER"/>
    <property type="match status" value="1"/>
</dbReference>
<comment type="subcellular location">
    <subcellularLocation>
        <location evidence="1">Cell membrane</location>
        <topology evidence="1">Multi-pass membrane protein</topology>
    </subcellularLocation>
</comment>
<feature type="transmembrane region" description="Helical" evidence="6">
    <location>
        <begin position="327"/>
        <end position="345"/>
    </location>
</feature>
<feature type="transmembrane region" description="Helical" evidence="6">
    <location>
        <begin position="213"/>
        <end position="231"/>
    </location>
</feature>
<gene>
    <name evidence="7" type="ORF">ABID46_001105</name>
</gene>
<comment type="caution">
    <text evidence="7">The sequence shown here is derived from an EMBL/GenBank/DDBJ whole genome shotgun (WGS) entry which is preliminary data.</text>
</comment>
<feature type="transmembrane region" description="Helical" evidence="6">
    <location>
        <begin position="383"/>
        <end position="405"/>
    </location>
</feature>
<feature type="transmembrane region" description="Helical" evidence="6">
    <location>
        <begin position="81"/>
        <end position="105"/>
    </location>
</feature>
<evidence type="ECO:0000256" key="4">
    <source>
        <dbReference type="ARBA" id="ARBA00022989"/>
    </source>
</evidence>
<proteinExistence type="predicted"/>
<sequence>MIALTLKMSGVGLLFLLTLFLTNNFSPDLVGQYSFSRSILLILGGISIIGAEQSIIYYSGYLRSKNAINNIKSVYFKTVKLILFSSLLLILIMNLINAEFINSFFEVENPFGLVKKVTFYLFFHSIMMLNIEMFRALNKMVISEIFRNITRYGLFFIGAYILLINDLDFYLVDVYLGCFVVLCLITCILLALEFKKLGEINPDVKISTKEIFYTSYPMALNAMTFFLMQSTDVILLGKFEQFDTVAYYDTAVRVASLTMIGVMSVNVVIAPKIAELYNQQKLDELQKLVKSSIRLMLLFSTPAILFLFVFAEFVLGLFGEQYKSAKMALFILITAQYITTVMGMAGNYMNMTGKQRILHKILIFAFLLNVALNYLLIPKMGMNGSALATGITIVIWHSITIAIIYKKDKIFVF</sequence>
<feature type="transmembrane region" description="Helical" evidence="6">
    <location>
        <begin position="295"/>
        <end position="315"/>
    </location>
</feature>
<keyword evidence="3 6" id="KW-0812">Transmembrane</keyword>